<accession>A0A418VPC9</accession>
<name>A0A418VPC9_9PROT</name>
<sequence length="202" mass="22201">MMMLETKRVASFPIAMLQNKVALREFDEVFHSYKPSSISSSKAPILDISRRNFVKSAGFATGLLVVGTGTFTSREAEAFIPALLLAMIGIFSVATLWSVEEPASGRIALLNDSDKSQNGRVDINAFNNISLHRAHRLPIDEWRRISSGQPRIFSGSSPYEVAPRTADIYDIYGMRSSVRTNNLLVAAETSRDYSSVPGISVV</sequence>
<keyword evidence="1" id="KW-1133">Transmembrane helix</keyword>
<reference evidence="2 3" key="1">
    <citation type="submission" date="2018-09" db="EMBL/GenBank/DDBJ databases">
        <authorList>
            <person name="Zhu H."/>
        </authorList>
    </citation>
    <scope>NUCLEOTIDE SEQUENCE [LARGE SCALE GENOMIC DNA]</scope>
    <source>
        <strain evidence="2 3">K2W22B-5</strain>
    </source>
</reference>
<keyword evidence="3" id="KW-1185">Reference proteome</keyword>
<dbReference type="EMBL" id="QYUL01000004">
    <property type="protein sequence ID" value="RJF78122.1"/>
    <property type="molecule type" value="Genomic_DNA"/>
</dbReference>
<proteinExistence type="predicted"/>
<evidence type="ECO:0000313" key="2">
    <source>
        <dbReference type="EMBL" id="RJF78122.1"/>
    </source>
</evidence>
<dbReference type="Proteomes" id="UP000283458">
    <property type="component" value="Unassembled WGS sequence"/>
</dbReference>
<gene>
    <name evidence="2" type="ORF">D3877_23630</name>
</gene>
<dbReference type="InterPro" id="IPR019546">
    <property type="entry name" value="TAT_signal_bac_arc"/>
</dbReference>
<evidence type="ECO:0000256" key="1">
    <source>
        <dbReference type="SAM" id="Phobius"/>
    </source>
</evidence>
<keyword evidence="1" id="KW-0812">Transmembrane</keyword>
<dbReference type="InterPro" id="IPR006311">
    <property type="entry name" value="TAT_signal"/>
</dbReference>
<dbReference type="NCBIfam" id="TIGR01409">
    <property type="entry name" value="TAT_signal_seq"/>
    <property type="match status" value="1"/>
</dbReference>
<evidence type="ECO:0000313" key="3">
    <source>
        <dbReference type="Proteomes" id="UP000283458"/>
    </source>
</evidence>
<dbReference type="PROSITE" id="PS51318">
    <property type="entry name" value="TAT"/>
    <property type="match status" value="1"/>
</dbReference>
<protein>
    <submittedName>
        <fullName evidence="2">Twin-arginine translocation signal domain-containing protein</fullName>
    </submittedName>
</protein>
<keyword evidence="1" id="KW-0472">Membrane</keyword>
<dbReference type="RefSeq" id="WP_119833265.1">
    <property type="nucleotide sequence ID" value="NZ_QYUL01000004.1"/>
</dbReference>
<organism evidence="2 3">
    <name type="scientific">Azospirillum cavernae</name>
    <dbReference type="NCBI Taxonomy" id="2320860"/>
    <lineage>
        <taxon>Bacteria</taxon>
        <taxon>Pseudomonadati</taxon>
        <taxon>Pseudomonadota</taxon>
        <taxon>Alphaproteobacteria</taxon>
        <taxon>Rhodospirillales</taxon>
        <taxon>Azospirillaceae</taxon>
        <taxon>Azospirillum</taxon>
    </lineage>
</organism>
<dbReference type="AlphaFoldDB" id="A0A418VPC9"/>
<feature type="transmembrane region" description="Helical" evidence="1">
    <location>
        <begin position="78"/>
        <end position="99"/>
    </location>
</feature>
<comment type="caution">
    <text evidence="2">The sequence shown here is derived from an EMBL/GenBank/DDBJ whole genome shotgun (WGS) entry which is preliminary data.</text>
</comment>